<dbReference type="RefSeq" id="WP_104005869.1">
    <property type="nucleotide sequence ID" value="NZ_FNVQ01000009.1"/>
</dbReference>
<evidence type="ECO:0008006" key="3">
    <source>
        <dbReference type="Google" id="ProtNLM"/>
    </source>
</evidence>
<evidence type="ECO:0000313" key="2">
    <source>
        <dbReference type="Proteomes" id="UP000236745"/>
    </source>
</evidence>
<keyword evidence="2" id="KW-1185">Reference proteome</keyword>
<dbReference type="Pfam" id="PF11348">
    <property type="entry name" value="DUF3150"/>
    <property type="match status" value="1"/>
</dbReference>
<proteinExistence type="predicted"/>
<dbReference type="AlphaFoldDB" id="A0A1H6DUW6"/>
<gene>
    <name evidence="1" type="ORF">SAMN05444390_10968</name>
</gene>
<organism evidence="1 2">
    <name type="scientific">Marinobacterium lutimaris</name>
    <dbReference type="NCBI Taxonomy" id="568106"/>
    <lineage>
        <taxon>Bacteria</taxon>
        <taxon>Pseudomonadati</taxon>
        <taxon>Pseudomonadota</taxon>
        <taxon>Gammaproteobacteria</taxon>
        <taxon>Oceanospirillales</taxon>
        <taxon>Oceanospirillaceae</taxon>
        <taxon>Marinobacterium</taxon>
    </lineage>
</organism>
<protein>
    <recommendedName>
        <fullName evidence="3">DUF3150 domain-containing protein</fullName>
    </recommendedName>
</protein>
<evidence type="ECO:0000313" key="1">
    <source>
        <dbReference type="EMBL" id="SEG88365.1"/>
    </source>
</evidence>
<accession>A0A1H6DUW6</accession>
<dbReference type="InterPro" id="IPR021496">
    <property type="entry name" value="DUF3150"/>
</dbReference>
<dbReference type="OrthoDB" id="8900573at2"/>
<dbReference type="Proteomes" id="UP000236745">
    <property type="component" value="Unassembled WGS sequence"/>
</dbReference>
<name>A0A1H6DUW6_9GAMM</name>
<reference evidence="1 2" key="1">
    <citation type="submission" date="2016-10" db="EMBL/GenBank/DDBJ databases">
        <authorList>
            <person name="de Groot N.N."/>
        </authorList>
    </citation>
    <scope>NUCLEOTIDE SEQUENCE [LARGE SCALE GENOMIC DNA]</scope>
    <source>
        <strain evidence="1 2">DSM 22012</strain>
    </source>
</reference>
<dbReference type="EMBL" id="FNVQ01000009">
    <property type="protein sequence ID" value="SEG88365.1"/>
    <property type="molecule type" value="Genomic_DNA"/>
</dbReference>
<sequence>MDFIQGTTLFTLHIRKWSGKITAEDADYNPAGELPPAKLLERGRKPIFPPKALTFADTLRKQAEKVLLTKGVRFMKGFAVPNEYVDEAVEELKDLKRQFEQGVRDVMDNFDIHRDNWIAENREYEALLKRLIPKDTIQDRFEFEFYVSRVQPLEGHEIPEEKIGNQVLHEVSQLCKAEADRLVNRKGDISSGELKDKLLPMIEKLDALSFGNSRVLKLLSEFQTLDNAIPDGEAYTTTSGMRASVITFLSACSSQARVEAIINGEFRVDSMALIRSDEKADSRAPIASTSNNHNTQTLANAGAFF</sequence>